<dbReference type="Pfam" id="PF13966">
    <property type="entry name" value="zf-RVT"/>
    <property type="match status" value="1"/>
</dbReference>
<comment type="caution">
    <text evidence="2">The sequence shown here is derived from an EMBL/GenBank/DDBJ whole genome shotgun (WGS) entry which is preliminary data.</text>
</comment>
<reference evidence="2 3" key="1">
    <citation type="submission" date="2024-01" db="EMBL/GenBank/DDBJ databases">
        <title>The complete chloroplast genome sequence of Lithospermum erythrorhizon: insights into the phylogenetic relationship among Boraginaceae species and the maternal lineages of purple gromwells.</title>
        <authorList>
            <person name="Okada T."/>
            <person name="Watanabe K."/>
        </authorList>
    </citation>
    <scope>NUCLEOTIDE SEQUENCE [LARGE SCALE GENOMIC DNA]</scope>
</reference>
<dbReference type="AlphaFoldDB" id="A0AAV3NSQ7"/>
<evidence type="ECO:0000313" key="3">
    <source>
        <dbReference type="Proteomes" id="UP001454036"/>
    </source>
</evidence>
<gene>
    <name evidence="2" type="ORF">LIER_42709</name>
</gene>
<dbReference type="Proteomes" id="UP001454036">
    <property type="component" value="Unassembled WGS sequence"/>
</dbReference>
<keyword evidence="3" id="KW-1185">Reference proteome</keyword>
<dbReference type="EMBL" id="BAABME010030638">
    <property type="protein sequence ID" value="GAA0142249.1"/>
    <property type="molecule type" value="Genomic_DNA"/>
</dbReference>
<evidence type="ECO:0000313" key="2">
    <source>
        <dbReference type="EMBL" id="GAA0142249.1"/>
    </source>
</evidence>
<name>A0AAV3NSQ7_LITER</name>
<protein>
    <recommendedName>
        <fullName evidence="1">Reverse transcriptase zinc-binding domain-containing protein</fullName>
    </recommendedName>
</protein>
<accession>A0AAV3NSQ7</accession>
<feature type="domain" description="Reverse transcriptase zinc-binding" evidence="1">
    <location>
        <begin position="44"/>
        <end position="101"/>
    </location>
</feature>
<proteinExistence type="predicted"/>
<evidence type="ECO:0000259" key="1">
    <source>
        <dbReference type="Pfam" id="PF13966"/>
    </source>
</evidence>
<organism evidence="2 3">
    <name type="scientific">Lithospermum erythrorhizon</name>
    <name type="common">Purple gromwell</name>
    <name type="synonym">Lithospermum officinale var. erythrorhizon</name>
    <dbReference type="NCBI Taxonomy" id="34254"/>
    <lineage>
        <taxon>Eukaryota</taxon>
        <taxon>Viridiplantae</taxon>
        <taxon>Streptophyta</taxon>
        <taxon>Embryophyta</taxon>
        <taxon>Tracheophyta</taxon>
        <taxon>Spermatophyta</taxon>
        <taxon>Magnoliopsida</taxon>
        <taxon>eudicotyledons</taxon>
        <taxon>Gunneridae</taxon>
        <taxon>Pentapetalae</taxon>
        <taxon>asterids</taxon>
        <taxon>lamiids</taxon>
        <taxon>Boraginales</taxon>
        <taxon>Boraginaceae</taxon>
        <taxon>Boraginoideae</taxon>
        <taxon>Lithospermeae</taxon>
        <taxon>Lithospermum</taxon>
    </lineage>
</organism>
<dbReference type="InterPro" id="IPR026960">
    <property type="entry name" value="RVT-Znf"/>
</dbReference>
<sequence>MKVKEHDTIVDIINRNHQVNGRKQTARIVEVQSNLPTLDHQRKGNIPSHSVIVWMLCVQRLPTRVRLKIWGIVQEVKCVFCDENESMDHFFFKWCYSWAVWRKILMYNRKLHQLKRWKEELAELVMENDGKSLKNKMMQLSFCYAIYHIWLERNGRAFGGKERIVENLVFTCITAIKNRVYSWKNFSYTKANWEMCIEWNFSLQILRR</sequence>